<organism evidence="1 2">
    <name type="scientific">Romanomermis culicivorax</name>
    <name type="common">Nematode worm</name>
    <dbReference type="NCBI Taxonomy" id="13658"/>
    <lineage>
        <taxon>Eukaryota</taxon>
        <taxon>Metazoa</taxon>
        <taxon>Ecdysozoa</taxon>
        <taxon>Nematoda</taxon>
        <taxon>Enoplea</taxon>
        <taxon>Dorylaimia</taxon>
        <taxon>Mermithida</taxon>
        <taxon>Mermithoidea</taxon>
        <taxon>Mermithidae</taxon>
        <taxon>Romanomermis</taxon>
    </lineage>
</organism>
<dbReference type="AlphaFoldDB" id="A0A915IN82"/>
<protein>
    <submittedName>
        <fullName evidence="2">Uncharacterized protein</fullName>
    </submittedName>
</protein>
<sequence>MNINVHNNKFAVKVAPQIGFVHNQGLKDCYKIVYFASHWLIYFIELLAFKFRLTEIAHYEENKKRIENDQYDTMKILCLLYPHVSVGSSVRGMFMIMRYAKTGPTDTDLHQDNTLSVHFTCKFGSRPCATHTEQYEPIRCRVWRCGQVLCAGRRRSARATRGAVEAQCRVLTHDDVIGWWAGLFVMPA</sequence>
<evidence type="ECO:0000313" key="2">
    <source>
        <dbReference type="WBParaSite" id="nRc.2.0.1.t14898-RA"/>
    </source>
</evidence>
<proteinExistence type="predicted"/>
<dbReference type="Proteomes" id="UP000887565">
    <property type="component" value="Unplaced"/>
</dbReference>
<name>A0A915IN82_ROMCU</name>
<evidence type="ECO:0000313" key="1">
    <source>
        <dbReference type="Proteomes" id="UP000887565"/>
    </source>
</evidence>
<reference evidence="2" key="1">
    <citation type="submission" date="2022-11" db="UniProtKB">
        <authorList>
            <consortium name="WormBaseParasite"/>
        </authorList>
    </citation>
    <scope>IDENTIFICATION</scope>
</reference>
<accession>A0A915IN82</accession>
<keyword evidence="1" id="KW-1185">Reference proteome</keyword>
<dbReference type="WBParaSite" id="nRc.2.0.1.t14898-RA">
    <property type="protein sequence ID" value="nRc.2.0.1.t14898-RA"/>
    <property type="gene ID" value="nRc.2.0.1.g14898"/>
</dbReference>